<dbReference type="STRING" id="745776.DGo_CA1973"/>
<reference evidence="2 3" key="1">
    <citation type="journal article" date="2012" name="PLoS ONE">
        <title>Genome sequence and transcriptome analysis of the radioresistant bacterium Deinococcus gobiensis: insights into the extreme environmental adaptations.</title>
        <authorList>
            <person name="Yuan M."/>
            <person name="Chen M."/>
            <person name="Zhang W."/>
            <person name="Lu W."/>
            <person name="Wang J."/>
            <person name="Yang M."/>
            <person name="Zhao P."/>
            <person name="Tang R."/>
            <person name="Li X."/>
            <person name="Hao Y."/>
            <person name="Zhou Z."/>
            <person name="Zhan Y."/>
            <person name="Yu H."/>
            <person name="Teng C."/>
            <person name="Yan Y."/>
            <person name="Ping S."/>
            <person name="Wang Y."/>
            <person name="Lin M."/>
        </authorList>
    </citation>
    <scope>NUCLEOTIDE SEQUENCE [LARGE SCALE GENOMIC DNA]</scope>
    <source>
        <strain evidence="2 3">I-0</strain>
    </source>
</reference>
<proteinExistence type="predicted"/>
<evidence type="ECO:0000313" key="3">
    <source>
        <dbReference type="Proteomes" id="UP000007575"/>
    </source>
</evidence>
<dbReference type="PATRIC" id="fig|745776.4.peg.2026"/>
<dbReference type="EMBL" id="CP002191">
    <property type="protein sequence ID" value="AFD25900.1"/>
    <property type="molecule type" value="Genomic_DNA"/>
</dbReference>
<evidence type="ECO:0000313" key="2">
    <source>
        <dbReference type="EMBL" id="AFD25900.1"/>
    </source>
</evidence>
<dbReference type="AlphaFoldDB" id="H8GXP8"/>
<dbReference type="OrthoDB" id="73491at2"/>
<dbReference type="KEGG" id="dgo:DGo_CA1973"/>
<feature type="region of interest" description="Disordered" evidence="1">
    <location>
        <begin position="96"/>
        <end position="115"/>
    </location>
</feature>
<dbReference type="Proteomes" id="UP000007575">
    <property type="component" value="Chromosome"/>
</dbReference>
<accession>H8GXP8</accession>
<sequence length="238" mass="25368">MDLAQRLALDFRASDLGDTSDQFTARLGYVVQQAEARGTASEAQQEAGARYVLLGAQLRQLTRKAERLKAASGAEVQQDLATLIAEVRAQMKEQLTASGLGPAPKPRRGQHFDRDGGDLLMDDLSLDMQALQQEFQGALGENAGFLYPYTKLAPTGGPAFQGSVWPADPRSRAYAHAVSTVPELAQADVRFLTVAPGQEAPGEGARIPFDGGTLTLHFWGQVDPLSGESIGACSWVAG</sequence>
<name>H8GXP8_DEIGI</name>
<protein>
    <submittedName>
        <fullName evidence="2">Uncharacterized protein</fullName>
    </submittedName>
</protein>
<dbReference type="RefSeq" id="WP_014685383.1">
    <property type="nucleotide sequence ID" value="NC_017790.1"/>
</dbReference>
<evidence type="ECO:0000256" key="1">
    <source>
        <dbReference type="SAM" id="MobiDB-lite"/>
    </source>
</evidence>
<dbReference type="HOGENOM" id="CLU_1164358_0_0_0"/>
<organism evidence="2 3">
    <name type="scientific">Deinococcus gobiensis (strain DSM 21396 / JCM 16679 / CGMCC 1.7299 / I-0)</name>
    <dbReference type="NCBI Taxonomy" id="745776"/>
    <lineage>
        <taxon>Bacteria</taxon>
        <taxon>Thermotogati</taxon>
        <taxon>Deinococcota</taxon>
        <taxon>Deinococci</taxon>
        <taxon>Deinococcales</taxon>
        <taxon>Deinococcaceae</taxon>
        <taxon>Deinococcus</taxon>
    </lineage>
</organism>
<gene>
    <name evidence="2" type="ordered locus">DGo_CA1973</name>
</gene>
<keyword evidence="3" id="KW-1185">Reference proteome</keyword>